<evidence type="ECO:0000259" key="1">
    <source>
        <dbReference type="Pfam" id="PF05598"/>
    </source>
</evidence>
<dbReference type="EMBL" id="CP000967">
    <property type="protein sequence ID" value="ACD60411.1"/>
    <property type="molecule type" value="Genomic_DNA"/>
</dbReference>
<feature type="domain" description="Transposase InsH N-terminal" evidence="1">
    <location>
        <begin position="74"/>
        <end position="134"/>
    </location>
</feature>
<dbReference type="Pfam" id="PF05598">
    <property type="entry name" value="DUF772"/>
    <property type="match status" value="1"/>
</dbReference>
<protein>
    <submittedName>
        <fullName evidence="2">Transposase</fullName>
    </submittedName>
</protein>
<dbReference type="HOGENOM" id="CLU_040038_6_0_6"/>
<sequence length="159" mass="17740">MAHTQNADFFRQPLAEMIDPRHPLAVLARRLPWAQIEAVLAPHFARKVRAGRAVAQPDLFGPSVQVAGAGIVAAGRPRLPIRLMASLLDLKHAYKLSDEELVERWAQNVVWQHFSGMAFYQPRLPCDATQVGRFSVAIGEAGVEELLKATIERRPPKFE</sequence>
<accession>A0A0K0GNC9</accession>
<reference evidence="2 3" key="1">
    <citation type="journal article" date="2008" name="BMC Genomics">
        <title>Genome sequence and rapid evolution of the rice pathogen Xanthomonas oryzae pv. oryzae PXO99A.</title>
        <authorList>
            <person name="Salzberg S.L."/>
            <person name="Sommer D.D."/>
            <person name="Schatz M.C."/>
            <person name="Phillippy A.M."/>
            <person name="Rabinowicz P.D."/>
            <person name="Tsuge S."/>
            <person name="Furutani A."/>
            <person name="Ochiai H."/>
            <person name="Delcher A.L."/>
            <person name="Kelley D."/>
            <person name="Madupu R."/>
            <person name="Puiu D."/>
            <person name="Radune D."/>
            <person name="Shumway M."/>
            <person name="Trapnell C."/>
            <person name="Aparna G."/>
            <person name="Jha G."/>
            <person name="Pandey A."/>
            <person name="Patil P.B."/>
            <person name="Ishihara H."/>
            <person name="Meyer D.F."/>
            <person name="Szurek B."/>
            <person name="Verdier V."/>
            <person name="Koebnik R."/>
            <person name="Dow J.M."/>
            <person name="Ryan R.P."/>
            <person name="Hirata H."/>
            <person name="Tsuyumu S."/>
            <person name="Won Lee S."/>
            <person name="Seo Y.S."/>
            <person name="Sriariyanum M."/>
            <person name="Ronald P.C."/>
            <person name="Sonti R.V."/>
            <person name="Van Sluys M.A."/>
            <person name="Leach J.E."/>
            <person name="White F.F."/>
            <person name="Bogdanove A.J."/>
        </authorList>
    </citation>
    <scope>NUCLEOTIDE SEQUENCE [LARGE SCALE GENOMIC DNA]</scope>
    <source>
        <strain evidence="2 3">PXO99A</strain>
    </source>
</reference>
<dbReference type="PANTHER" id="PTHR33803">
    <property type="entry name" value="IS1478 TRANSPOSASE"/>
    <property type="match status" value="1"/>
</dbReference>
<dbReference type="PATRIC" id="fig|291331.8.peg.1544"/>
<name>A0A0K0GNC9_XANOP</name>
<dbReference type="eggNOG" id="COG3039">
    <property type="taxonomic scope" value="Bacteria"/>
</dbReference>
<proteinExistence type="predicted"/>
<dbReference type="PANTHER" id="PTHR33803:SF3">
    <property type="entry name" value="BLL1974 PROTEIN"/>
    <property type="match status" value="1"/>
</dbReference>
<evidence type="ECO:0000313" key="3">
    <source>
        <dbReference type="Proteomes" id="UP000001740"/>
    </source>
</evidence>
<organism evidence="2 3">
    <name type="scientific">Xanthomonas oryzae pv. oryzae (strain PXO99A)</name>
    <dbReference type="NCBI Taxonomy" id="360094"/>
    <lineage>
        <taxon>Bacteria</taxon>
        <taxon>Pseudomonadati</taxon>
        <taxon>Pseudomonadota</taxon>
        <taxon>Gammaproteobacteria</taxon>
        <taxon>Lysobacterales</taxon>
        <taxon>Lysobacteraceae</taxon>
        <taxon>Xanthomonas</taxon>
    </lineage>
</organism>
<dbReference type="KEGG" id="xop:PXO_01960"/>
<evidence type="ECO:0000313" key="2">
    <source>
        <dbReference type="EMBL" id="ACD60411.1"/>
    </source>
</evidence>
<gene>
    <name evidence="2" type="ordered locus">PXO_01960</name>
</gene>
<dbReference type="Proteomes" id="UP000001740">
    <property type="component" value="Chromosome"/>
</dbReference>
<dbReference type="AlphaFoldDB" id="A0A0K0GNC9"/>
<dbReference type="InterPro" id="IPR008490">
    <property type="entry name" value="Transposase_InsH_N"/>
</dbReference>